<keyword evidence="3 5" id="KW-1133">Transmembrane helix</keyword>
<organism evidence="8 9">
    <name type="scientific">Gluconacetobacter diazotrophicus</name>
    <name type="common">Acetobacter diazotrophicus</name>
    <dbReference type="NCBI Taxonomy" id="33996"/>
    <lineage>
        <taxon>Bacteria</taxon>
        <taxon>Pseudomonadati</taxon>
        <taxon>Pseudomonadota</taxon>
        <taxon>Alphaproteobacteria</taxon>
        <taxon>Acetobacterales</taxon>
        <taxon>Acetobacteraceae</taxon>
        <taxon>Gluconacetobacter</taxon>
    </lineage>
</organism>
<dbReference type="PANTHER" id="PTHR30221">
    <property type="entry name" value="SMALL-CONDUCTANCE MECHANOSENSITIVE CHANNEL"/>
    <property type="match status" value="1"/>
</dbReference>
<sequence length="402" mass="44767">MRHDYVASMSGVRHWFDWLPAPVASILLLVIAAFIARLFSRLITDAIPRLPGLRRFPIIPLLMVRLRPSIRMLLMLLAASAALPAASVGLSSETLYMLGKVFAFLFILILGFGIIRALRIATDSYLTRMGQRDPGDDITVRSHQTQIRVLRRLVEITLGVITVASALMVFDTVQRFGLSLFASAGAASLVVGLSARPALSNLIAGVQIAITQPIRMEDMLILNGDWAWVEEINATYVVLRTWDKRRYIVPIAYFLENPFQNWTHSAPALVGSVFLWLDYRTPMDRIRQFLEEEIVHCPDWDKDRANLACQVADSNAQVISIRIIAGAAGAGQMWNLCCDVRERILKRIREEIPECIPRGRTALVGDGAGNDAWPEALAAPHVNRPDRGPYTGPNLQVSPPRT</sequence>
<evidence type="ECO:0000256" key="5">
    <source>
        <dbReference type="RuleBase" id="RU369025"/>
    </source>
</evidence>
<dbReference type="EMBL" id="JABEQG010000003">
    <property type="protein sequence ID" value="MBB2155345.1"/>
    <property type="molecule type" value="Genomic_DNA"/>
</dbReference>
<protein>
    <recommendedName>
        <fullName evidence="5">Small-conductance mechanosensitive channel</fullName>
    </recommendedName>
</protein>
<evidence type="ECO:0000256" key="6">
    <source>
        <dbReference type="SAM" id="MobiDB-lite"/>
    </source>
</evidence>
<dbReference type="GO" id="GO:0005886">
    <property type="term" value="C:plasma membrane"/>
    <property type="evidence" value="ECO:0007669"/>
    <property type="project" value="UniProtKB-SubCell"/>
</dbReference>
<keyword evidence="5" id="KW-0407">Ion channel</keyword>
<accession>A0A7W4I5C4</accession>
<feature type="transmembrane region" description="Helical" evidence="5">
    <location>
        <begin position="18"/>
        <end position="39"/>
    </location>
</feature>
<keyword evidence="5" id="KW-0997">Cell inner membrane</keyword>
<evidence type="ECO:0000256" key="2">
    <source>
        <dbReference type="ARBA" id="ARBA00022692"/>
    </source>
</evidence>
<feature type="transmembrane region" description="Helical" evidence="5">
    <location>
        <begin position="96"/>
        <end position="118"/>
    </location>
</feature>
<evidence type="ECO:0000259" key="7">
    <source>
        <dbReference type="Pfam" id="PF00924"/>
    </source>
</evidence>
<name>A0A7W4I5C4_GLUDI</name>
<comment type="caution">
    <text evidence="8">The sequence shown here is derived from an EMBL/GenBank/DDBJ whole genome shotgun (WGS) entry which is preliminary data.</text>
</comment>
<gene>
    <name evidence="8" type="ORF">HLH33_03315</name>
</gene>
<feature type="domain" description="Mechanosensitive ion channel MscS" evidence="7">
    <location>
        <begin position="199"/>
        <end position="264"/>
    </location>
</feature>
<dbReference type="InterPro" id="IPR006685">
    <property type="entry name" value="MscS_channel_2nd"/>
</dbReference>
<keyword evidence="5" id="KW-0406">Ion transport</keyword>
<comment type="similarity">
    <text evidence="5">Belongs to the MscS (TC 1.A.23) family.</text>
</comment>
<dbReference type="PANTHER" id="PTHR30221:SF8">
    <property type="entry name" value="SMALL-CONDUCTANCE MECHANOSENSITIVE CHANNEL"/>
    <property type="match status" value="1"/>
</dbReference>
<evidence type="ECO:0000313" key="8">
    <source>
        <dbReference type="EMBL" id="MBB2155345.1"/>
    </source>
</evidence>
<evidence type="ECO:0000313" key="9">
    <source>
        <dbReference type="Proteomes" id="UP000550787"/>
    </source>
</evidence>
<dbReference type="InterPro" id="IPR045275">
    <property type="entry name" value="MscS_archaea/bacteria_type"/>
</dbReference>
<dbReference type="Proteomes" id="UP000550787">
    <property type="component" value="Unassembled WGS sequence"/>
</dbReference>
<dbReference type="RefSeq" id="WP_012554011.1">
    <property type="nucleotide sequence ID" value="NZ_JABEQG010000003.1"/>
</dbReference>
<keyword evidence="4 5" id="KW-0472">Membrane</keyword>
<comment type="function">
    <text evidence="5">Mechanosensitive channel that participates in the regulation of osmotic pressure changes within the cell, opening in response to stretch forces in the membrane lipid bilayer, without the need for other proteins. Contributes to normal resistance to hypoosmotic shock. Forms an ion channel of 1.0 nanosiemens conductance with a slight preference for anions.</text>
</comment>
<keyword evidence="2 5" id="KW-0812">Transmembrane</keyword>
<dbReference type="InterPro" id="IPR023408">
    <property type="entry name" value="MscS_beta-dom_sf"/>
</dbReference>
<comment type="subcellular location">
    <subcellularLocation>
        <location evidence="5">Cell inner membrane</location>
        <topology evidence="5">Multi-pass membrane protein</topology>
    </subcellularLocation>
    <subcellularLocation>
        <location evidence="1">Membrane</location>
    </subcellularLocation>
</comment>
<keyword evidence="5" id="KW-1003">Cell membrane</keyword>
<dbReference type="SUPFAM" id="SSF50182">
    <property type="entry name" value="Sm-like ribonucleoproteins"/>
    <property type="match status" value="1"/>
</dbReference>
<comment type="subunit">
    <text evidence="5">Homoheptamer.</text>
</comment>
<proteinExistence type="inferred from homology"/>
<reference evidence="8 9" key="1">
    <citation type="submission" date="2020-04" db="EMBL/GenBank/DDBJ databases">
        <title>Description of novel Gluconacetobacter.</title>
        <authorList>
            <person name="Sombolestani A."/>
        </authorList>
    </citation>
    <scope>NUCLEOTIDE SEQUENCE [LARGE SCALE GENOMIC DNA]</scope>
    <source>
        <strain evidence="8 9">LMG 7603</strain>
    </source>
</reference>
<dbReference type="GO" id="GO:0008381">
    <property type="term" value="F:mechanosensitive monoatomic ion channel activity"/>
    <property type="evidence" value="ECO:0007669"/>
    <property type="project" value="InterPro"/>
</dbReference>
<dbReference type="AlphaFoldDB" id="A0A7W4I5C4"/>
<keyword evidence="5" id="KW-0813">Transport</keyword>
<dbReference type="InterPro" id="IPR010920">
    <property type="entry name" value="LSM_dom_sf"/>
</dbReference>
<feature type="transmembrane region" description="Helical" evidence="5">
    <location>
        <begin position="72"/>
        <end position="90"/>
    </location>
</feature>
<feature type="compositionally biased region" description="Polar residues" evidence="6">
    <location>
        <begin position="393"/>
        <end position="402"/>
    </location>
</feature>
<evidence type="ECO:0000256" key="4">
    <source>
        <dbReference type="ARBA" id="ARBA00023136"/>
    </source>
</evidence>
<dbReference type="Gene3D" id="1.10.287.1260">
    <property type="match status" value="1"/>
</dbReference>
<feature type="region of interest" description="Disordered" evidence="6">
    <location>
        <begin position="380"/>
        <end position="402"/>
    </location>
</feature>
<dbReference type="Gene3D" id="2.30.30.60">
    <property type="match status" value="1"/>
</dbReference>
<evidence type="ECO:0000256" key="1">
    <source>
        <dbReference type="ARBA" id="ARBA00004370"/>
    </source>
</evidence>
<feature type="transmembrane region" description="Helical" evidence="5">
    <location>
        <begin position="153"/>
        <end position="170"/>
    </location>
</feature>
<dbReference type="Pfam" id="PF00924">
    <property type="entry name" value="MS_channel_2nd"/>
    <property type="match status" value="1"/>
</dbReference>
<evidence type="ECO:0000256" key="3">
    <source>
        <dbReference type="ARBA" id="ARBA00022989"/>
    </source>
</evidence>